<name>A0A1G9R127_9FIRM</name>
<proteinExistence type="predicted"/>
<evidence type="ECO:0000313" key="2">
    <source>
        <dbReference type="EMBL" id="SDM16944.1"/>
    </source>
</evidence>
<dbReference type="GO" id="GO:0003906">
    <property type="term" value="F:DNA-(apurinic or apyrimidinic site) endonuclease activity"/>
    <property type="evidence" value="ECO:0007669"/>
    <property type="project" value="TreeGrafter"/>
</dbReference>
<dbReference type="RefSeq" id="WP_092726518.1">
    <property type="nucleotide sequence ID" value="NZ_FNGW01000006.1"/>
</dbReference>
<accession>A0A1G9R127</accession>
<dbReference type="InterPro" id="IPR013022">
    <property type="entry name" value="Xyl_isomerase-like_TIM-brl"/>
</dbReference>
<dbReference type="SUPFAM" id="SSF51658">
    <property type="entry name" value="Xylose isomerase-like"/>
    <property type="match status" value="1"/>
</dbReference>
<protein>
    <submittedName>
        <fullName evidence="2">Sugar phosphate isomerase/epimerase</fullName>
    </submittedName>
</protein>
<dbReference type="GO" id="GO:0008270">
    <property type="term" value="F:zinc ion binding"/>
    <property type="evidence" value="ECO:0007669"/>
    <property type="project" value="InterPro"/>
</dbReference>
<evidence type="ECO:0000313" key="3">
    <source>
        <dbReference type="Proteomes" id="UP000199068"/>
    </source>
</evidence>
<dbReference type="GO" id="GO:0008081">
    <property type="term" value="F:phosphoric diester hydrolase activity"/>
    <property type="evidence" value="ECO:0007669"/>
    <property type="project" value="TreeGrafter"/>
</dbReference>
<dbReference type="PANTHER" id="PTHR21445:SF0">
    <property type="entry name" value="APURINIC-APYRIMIDINIC ENDONUCLEASE"/>
    <property type="match status" value="1"/>
</dbReference>
<gene>
    <name evidence="2" type="ORF">SAMN04515677_10638</name>
</gene>
<dbReference type="GO" id="GO:0003677">
    <property type="term" value="F:DNA binding"/>
    <property type="evidence" value="ECO:0007669"/>
    <property type="project" value="InterPro"/>
</dbReference>
<dbReference type="PANTHER" id="PTHR21445">
    <property type="entry name" value="ENDONUCLEASE IV ENDODEOXYRIBONUCLEASE IV"/>
    <property type="match status" value="1"/>
</dbReference>
<sequence length="253" mass="29481">MKIGISALLFNLDEALKICEKIKEIKHIEVGIDNIEECKELIKYKSKFQDLDLSIGIHLPMELNTCENIRYIRESWKSFVLDMKKELNLLEISYFNLHLGYVMSNRLKKNREKYLEISIKFLNDLTKSTKQNVFIENVYSKEGDFSNIGNMDYDFEYIFNKIKNERLGFCYDTGHNLINSGDYLGKLKDKIRLVHLSDNDGIDDIHIGIGKGILSIEHIRKVVKTKPDFLILEIGYEYIEESIKILGTIVKEA</sequence>
<dbReference type="STRING" id="1121325.SAMN04515677_10638"/>
<dbReference type="AlphaFoldDB" id="A0A1G9R127"/>
<keyword evidence="2" id="KW-0413">Isomerase</keyword>
<keyword evidence="3" id="KW-1185">Reference proteome</keyword>
<dbReference type="Proteomes" id="UP000199068">
    <property type="component" value="Unassembled WGS sequence"/>
</dbReference>
<organism evidence="2 3">
    <name type="scientific">Romboutsia lituseburensis DSM 797</name>
    <dbReference type="NCBI Taxonomy" id="1121325"/>
    <lineage>
        <taxon>Bacteria</taxon>
        <taxon>Bacillati</taxon>
        <taxon>Bacillota</taxon>
        <taxon>Clostridia</taxon>
        <taxon>Peptostreptococcales</taxon>
        <taxon>Peptostreptococcaceae</taxon>
        <taxon>Romboutsia</taxon>
    </lineage>
</organism>
<dbReference type="Pfam" id="PF01261">
    <property type="entry name" value="AP_endonuc_2"/>
    <property type="match status" value="1"/>
</dbReference>
<reference evidence="2 3" key="1">
    <citation type="submission" date="2016-10" db="EMBL/GenBank/DDBJ databases">
        <authorList>
            <person name="de Groot N.N."/>
        </authorList>
    </citation>
    <scope>NUCLEOTIDE SEQUENCE [LARGE SCALE GENOMIC DNA]</scope>
    <source>
        <strain evidence="2 3">DSM 797</strain>
    </source>
</reference>
<dbReference type="Gene3D" id="3.20.20.150">
    <property type="entry name" value="Divalent-metal-dependent TIM barrel enzymes"/>
    <property type="match status" value="1"/>
</dbReference>
<dbReference type="EMBL" id="FNGW01000006">
    <property type="protein sequence ID" value="SDM16944.1"/>
    <property type="molecule type" value="Genomic_DNA"/>
</dbReference>
<dbReference type="GO" id="GO:0016853">
    <property type="term" value="F:isomerase activity"/>
    <property type="evidence" value="ECO:0007669"/>
    <property type="project" value="UniProtKB-KW"/>
</dbReference>
<feature type="domain" description="Xylose isomerase-like TIM barrel" evidence="1">
    <location>
        <begin position="42"/>
        <end position="236"/>
    </location>
</feature>
<evidence type="ECO:0000259" key="1">
    <source>
        <dbReference type="Pfam" id="PF01261"/>
    </source>
</evidence>
<dbReference type="InterPro" id="IPR036237">
    <property type="entry name" value="Xyl_isomerase-like_sf"/>
</dbReference>
<dbReference type="GO" id="GO:0006284">
    <property type="term" value="P:base-excision repair"/>
    <property type="evidence" value="ECO:0007669"/>
    <property type="project" value="TreeGrafter"/>
</dbReference>
<dbReference type="InterPro" id="IPR001719">
    <property type="entry name" value="AP_endonuc_2"/>
</dbReference>